<accession>A0ACC3BFA5</accession>
<dbReference type="Proteomes" id="UP001177260">
    <property type="component" value="Unassembled WGS sequence"/>
</dbReference>
<reference evidence="1 2" key="1">
    <citation type="journal article" date="2023" name="ACS Omega">
        <title>Identification of the Neoaspergillic Acid Biosynthesis Gene Cluster by Establishing an In Vitro CRISPR-Ribonucleoprotein Genetic System in Aspergillus melleus.</title>
        <authorList>
            <person name="Yuan B."/>
            <person name="Grau M.F."/>
            <person name="Murata R.M."/>
            <person name="Torok T."/>
            <person name="Venkateswaran K."/>
            <person name="Stajich J.E."/>
            <person name="Wang C.C.C."/>
        </authorList>
    </citation>
    <scope>NUCLEOTIDE SEQUENCE [LARGE SCALE GENOMIC DNA]</scope>
    <source>
        <strain evidence="1 2">IMV 1140</strain>
    </source>
</reference>
<organism evidence="1 2">
    <name type="scientific">Aspergillus melleus</name>
    <dbReference type="NCBI Taxonomy" id="138277"/>
    <lineage>
        <taxon>Eukaryota</taxon>
        <taxon>Fungi</taxon>
        <taxon>Dikarya</taxon>
        <taxon>Ascomycota</taxon>
        <taxon>Pezizomycotina</taxon>
        <taxon>Eurotiomycetes</taxon>
        <taxon>Eurotiomycetidae</taxon>
        <taxon>Eurotiales</taxon>
        <taxon>Aspergillaceae</taxon>
        <taxon>Aspergillus</taxon>
        <taxon>Aspergillus subgen. Circumdati</taxon>
    </lineage>
</organism>
<sequence length="1258" mass="137611">MSPSEATPLLTSVTVVPRRPRYPHHTLRRICSFALGLLLLCSLTLFLIPTAILPREHGSIWSYLPWARPFPHAAWPQSNGLGYKELQAILQETPSAAKAREWSSYYTAGPHLAGKNLSQALWTQERWQEFGVADTSIVAYDIYLNYPVDHALRLLKRKADGEKAEVQYEATLEEDVLEEDHTSGLPGRVPTFHGYSASGNVTAPFVYVNFGTVKDFQDLVDANVSLAGKIAIAKYGGIFRGLKVKAAQEHGMVGVVLYDDPQSDGDITEENGYKPYPEGPARNPSAVQRGSVQFLSIAPGDPTTPGYPSKPGSERKDPSHSIPSIPSIPVSYKEILPFLKALNGHGPKAEDFNEYWQGGKLGYKGVKYNIGPTPDDIVINLYNEQEYTTTPLWNVIGVIKGSIPDEAVVVGNHRDAWIAGGAADPNSGSAALNEVIRSFGEALKAGWKPLRTIVFASWDGEEYGLLGSTEWVEEQLPWLSKANIAYLNLDGAASGPNFKTSASPLLNSAIYEATGLVQSPNQTVTGQTVRDVWEAVANKYIGTMGSGSDFTAFQDFAGIASLDLGFTNRGQDAVYHYHSNYDSFDWMDRFGDPHWLYHEACAKVLALITANLVETPVLSLNATDYGLGLAAYLDKIRPDAKQLPDGASFDFGPLDKAIAEFQEVAVRFDAYAADLASQLGEDVPWYHWWKKVKLYFQIRLVNDKYKFLERAFLYAPGLDGRNWFKHVVFAPGVWTGYAGATYPGLVESFDVGDVSNAQQYVVLLSLPEMIEYVGVPKDEVAKWVGITSAVTAICQAVMAVSWGTASDYAGRKYIILLGLTCTMIFSVMFGMSQTLAMLVVSRAFLGLMNGNVGIIRTMVAEMVPEKELQPRAFSIMPLVWTIGSIFGPAFGGALARPAQKHPELFGDSDFLKKYPFVLPNLAAAALFVVGIVIGFLFLHETLASRKDRRDCGLVLGEMLTRSCISRPEKRRYHVVEDDESTALLGDRRSRQTGHKGPGKRPSWKQIFAPQSRLVLLAYALMSMHTMAFDSVLPVFLHSPVQRLHDNPDVRLPFKFLGGFGVDSQTIGIYYTLIGIIGMLVQFIVFPTAAKRYGVLNCLKVVALIFPVLYFLTPFTALVPESLRHVTVFFLMLGKLSASIFGFPCTTILLTNSASSLSVLGTLNGVGTSVSAIGRAVGPAVVGAAFSFGVKRGTIIIPWWILGVFGTLSAVPVFWVVESDGFQNSADDDESEPDAPLGGGGYGATETETEPQTETGRRQ</sequence>
<proteinExistence type="predicted"/>
<gene>
    <name evidence="1" type="ORF">N8T08_006600</name>
</gene>
<name>A0ACC3BFA5_9EURO</name>
<evidence type="ECO:0000313" key="2">
    <source>
        <dbReference type="Proteomes" id="UP001177260"/>
    </source>
</evidence>
<keyword evidence="2" id="KW-1185">Reference proteome</keyword>
<dbReference type="EMBL" id="JAOPJF010000004">
    <property type="protein sequence ID" value="KAK1149377.1"/>
    <property type="molecule type" value="Genomic_DNA"/>
</dbReference>
<comment type="caution">
    <text evidence="1">The sequence shown here is derived from an EMBL/GenBank/DDBJ whole genome shotgun (WGS) entry which is preliminary data.</text>
</comment>
<evidence type="ECO:0000313" key="1">
    <source>
        <dbReference type="EMBL" id="KAK1149377.1"/>
    </source>
</evidence>
<protein>
    <submittedName>
        <fullName evidence="1">Uncharacterized protein</fullName>
    </submittedName>
</protein>